<dbReference type="KEGG" id="blac:94345758"/>
<feature type="compositionally biased region" description="Pro residues" evidence="1">
    <location>
        <begin position="15"/>
        <end position="28"/>
    </location>
</feature>
<evidence type="ECO:0000313" key="2">
    <source>
        <dbReference type="EMBL" id="TDH74284.1"/>
    </source>
</evidence>
<name>A0A976ILZ5_BRELC</name>
<keyword evidence="3" id="KW-1185">Reference proteome</keyword>
<feature type="compositionally biased region" description="Polar residues" evidence="1">
    <location>
        <begin position="307"/>
        <end position="330"/>
    </location>
</feature>
<organism evidence="2 3">
    <name type="scientific">Bremia lactucae</name>
    <name type="common">Lettuce downy mildew</name>
    <dbReference type="NCBI Taxonomy" id="4779"/>
    <lineage>
        <taxon>Eukaryota</taxon>
        <taxon>Sar</taxon>
        <taxon>Stramenopiles</taxon>
        <taxon>Oomycota</taxon>
        <taxon>Peronosporomycetes</taxon>
        <taxon>Peronosporales</taxon>
        <taxon>Peronosporaceae</taxon>
        <taxon>Bremia</taxon>
    </lineage>
</organism>
<feature type="region of interest" description="Disordered" evidence="1">
    <location>
        <begin position="218"/>
        <end position="237"/>
    </location>
</feature>
<dbReference type="AlphaFoldDB" id="A0A976ILZ5"/>
<dbReference type="Proteomes" id="UP000294530">
    <property type="component" value="Unassembled WGS sequence"/>
</dbReference>
<gene>
    <name evidence="2" type="ORF">CCR75_001986</name>
</gene>
<feature type="compositionally biased region" description="Polar residues" evidence="1">
    <location>
        <begin position="220"/>
        <end position="237"/>
    </location>
</feature>
<evidence type="ECO:0000256" key="1">
    <source>
        <dbReference type="SAM" id="MobiDB-lite"/>
    </source>
</evidence>
<sequence length="493" mass="53715">MNRLLQHFVDSGTAQPPPVSRPSIPVPPQSSGGSYHAENRGSFHRAASGGPFYYQPPPTPNKLEEIPLTSQSSGVMYETVDLNADSTYPQWVHQTLNNREESGQKTLSSAVELFDSGPPPIQELPSSNLYERQSSNPFASSTENVAMLMNTSPRMNDLPAENGGAMSKHDSPKSPLSASCSQNNTHKLDKRLPIDAIEACQTRSSPRDQQVVQPVDPFASSCTHSSNTPFDTPSKNDYQSSDCLFTSSGSLNKANRALSEPLQYQPTFVQAHELFANEIPSASSLFGGDMSSPSQSPFSTLPAATTLQSSTIQDKASSSRSTPHGNNLSTLLPKPPLKVPCAPMRPPLASSPSHITTTFFSSTRLPVCLSSTLTRPENHATFALSSLKMDTPTTVSVKSELDARHMRFPHQKKGDDDTMSNAPSVAPSRMSMLSTLDDSIKLSDMYKHMATRLEGEKDDLLKIVSKQAREMAQMRLHIKSLELQLKNCRPQDA</sequence>
<accession>A0A976ILZ5</accession>
<feature type="region of interest" description="Disordered" evidence="1">
    <location>
        <begin position="153"/>
        <end position="187"/>
    </location>
</feature>
<comment type="caution">
    <text evidence="2">The sequence shown here is derived from an EMBL/GenBank/DDBJ whole genome shotgun (WGS) entry which is preliminary data.</text>
</comment>
<dbReference type="RefSeq" id="XP_067823782.1">
    <property type="nucleotide sequence ID" value="XM_067960087.1"/>
</dbReference>
<proteinExistence type="predicted"/>
<feature type="compositionally biased region" description="Polar residues" evidence="1">
    <location>
        <begin position="174"/>
        <end position="185"/>
    </location>
</feature>
<dbReference type="OrthoDB" id="168419at2759"/>
<reference evidence="2 3" key="1">
    <citation type="journal article" date="2021" name="Genome Biol.">
        <title>AFLAP: assembly-free linkage analysis pipeline using k-mers from genome sequencing data.</title>
        <authorList>
            <person name="Fletcher K."/>
            <person name="Zhang L."/>
            <person name="Gil J."/>
            <person name="Han R."/>
            <person name="Cavanaugh K."/>
            <person name="Michelmore R."/>
        </authorList>
    </citation>
    <scope>NUCLEOTIDE SEQUENCE [LARGE SCALE GENOMIC DNA]</scope>
    <source>
        <strain evidence="2 3">SF5</strain>
    </source>
</reference>
<dbReference type="EMBL" id="SHOA02000003">
    <property type="protein sequence ID" value="TDH74284.1"/>
    <property type="molecule type" value="Genomic_DNA"/>
</dbReference>
<feature type="region of interest" description="Disordered" evidence="1">
    <location>
        <begin position="1"/>
        <end position="66"/>
    </location>
</feature>
<protein>
    <submittedName>
        <fullName evidence="2">Uncharacterized protein</fullName>
    </submittedName>
</protein>
<dbReference type="GeneID" id="94345758"/>
<feature type="region of interest" description="Disordered" evidence="1">
    <location>
        <begin position="307"/>
        <end position="334"/>
    </location>
</feature>
<evidence type="ECO:0000313" key="3">
    <source>
        <dbReference type="Proteomes" id="UP000294530"/>
    </source>
</evidence>